<gene>
    <name evidence="1" type="ORF">BJ138DRAFT_488138</name>
</gene>
<dbReference type="EMBL" id="MU267897">
    <property type="protein sequence ID" value="KAH7907521.1"/>
    <property type="molecule type" value="Genomic_DNA"/>
</dbReference>
<proteinExistence type="predicted"/>
<name>A0ACB8A290_9AGAM</name>
<dbReference type="Proteomes" id="UP000790377">
    <property type="component" value="Unassembled WGS sequence"/>
</dbReference>
<comment type="caution">
    <text evidence="1">The sequence shown here is derived from an EMBL/GenBank/DDBJ whole genome shotgun (WGS) entry which is preliminary data.</text>
</comment>
<sequence>MAVEPSSSNTIQVQSRDVRFPPFPLPPDGVTIIPFKDFKPNGIQLFAQTGEEEDVELDGLGIPTVELRVKHETDDPKSNGRKRRKKKKVPAEPGKKIPWYEEWEEGEHLRIAKSVYDRSFSRIDRFFQASTDFKTGRKWPNITYGLNILWDEFRLFVGLISTQPKFRKPNKHPQDSFAVPLLDVSDDEKAPALDSTADNIGASRPSESKKRRRGNLDLAPDFDDDDDEPDDLVDMQNLGPETEVEQEEKLNSFLDDPETSIKIFLSSYMREKGLVWSEKNLDNTPRLLEFFINFVLRNRVLPESSHEQKLRKALEVVELAKAELPSTFKIGQTLPDAFSMACLACWGKKAGLNTWQAFEVDATLQRSGEDNMDVTPGNTDAAHDTNSGWGNTADSGWASADADPSAGWGSGGDISWNDDPGDDGSATTPALVSESIQASWDAPTTHSLLTFLGPTLLPLTHATGIVESSTRRIKAIFPIPETLPSSGKAIVSEPNPEVVEEEFDRMFAKVVLTPWVTAPKDNDDGDITSPTIMRTSRGAVVVPETETAGEVNSERKPHDPYKDDIVLLVEPSVLEKMRPGMGISAFWIQIVRQESLADNSSSGNGVKTKKKKKGKKGANEELKGNYWYMEDLSSVFPSFFTANEKEV</sequence>
<protein>
    <submittedName>
        <fullName evidence="1">Uncharacterized protein</fullName>
    </submittedName>
</protein>
<keyword evidence="2" id="KW-1185">Reference proteome</keyword>
<organism evidence="1 2">
    <name type="scientific">Hygrophoropsis aurantiaca</name>
    <dbReference type="NCBI Taxonomy" id="72124"/>
    <lineage>
        <taxon>Eukaryota</taxon>
        <taxon>Fungi</taxon>
        <taxon>Dikarya</taxon>
        <taxon>Basidiomycota</taxon>
        <taxon>Agaricomycotina</taxon>
        <taxon>Agaricomycetes</taxon>
        <taxon>Agaricomycetidae</taxon>
        <taxon>Boletales</taxon>
        <taxon>Coniophorineae</taxon>
        <taxon>Hygrophoropsidaceae</taxon>
        <taxon>Hygrophoropsis</taxon>
    </lineage>
</organism>
<accession>A0ACB8A290</accession>
<reference evidence="1" key="1">
    <citation type="journal article" date="2021" name="New Phytol.">
        <title>Evolutionary innovations through gain and loss of genes in the ectomycorrhizal Boletales.</title>
        <authorList>
            <person name="Wu G."/>
            <person name="Miyauchi S."/>
            <person name="Morin E."/>
            <person name="Kuo A."/>
            <person name="Drula E."/>
            <person name="Varga T."/>
            <person name="Kohler A."/>
            <person name="Feng B."/>
            <person name="Cao Y."/>
            <person name="Lipzen A."/>
            <person name="Daum C."/>
            <person name="Hundley H."/>
            <person name="Pangilinan J."/>
            <person name="Johnson J."/>
            <person name="Barry K."/>
            <person name="LaButti K."/>
            <person name="Ng V."/>
            <person name="Ahrendt S."/>
            <person name="Min B."/>
            <person name="Choi I.G."/>
            <person name="Park H."/>
            <person name="Plett J.M."/>
            <person name="Magnuson J."/>
            <person name="Spatafora J.W."/>
            <person name="Nagy L.G."/>
            <person name="Henrissat B."/>
            <person name="Grigoriev I.V."/>
            <person name="Yang Z.L."/>
            <person name="Xu J."/>
            <person name="Martin F.M."/>
        </authorList>
    </citation>
    <scope>NUCLEOTIDE SEQUENCE</scope>
    <source>
        <strain evidence="1">ATCC 28755</strain>
    </source>
</reference>
<evidence type="ECO:0000313" key="1">
    <source>
        <dbReference type="EMBL" id="KAH7907521.1"/>
    </source>
</evidence>
<evidence type="ECO:0000313" key="2">
    <source>
        <dbReference type="Proteomes" id="UP000790377"/>
    </source>
</evidence>